<keyword evidence="5" id="KW-1185">Reference proteome</keyword>
<dbReference type="PANTHER" id="PTHR33395:SF22">
    <property type="entry name" value="REVERSE TRANSCRIPTASE DOMAIN-CONTAINING PROTEIN"/>
    <property type="match status" value="1"/>
</dbReference>
<evidence type="ECO:0000256" key="2">
    <source>
        <dbReference type="SAM" id="MobiDB-lite"/>
    </source>
</evidence>
<accession>A0AAD7Y870</accession>
<comment type="caution">
    <text evidence="4">The sequence shown here is derived from an EMBL/GenBank/DDBJ whole genome shotgun (WGS) entry which is preliminary data.</text>
</comment>
<dbReference type="GO" id="GO:0007508">
    <property type="term" value="P:larval heart development"/>
    <property type="evidence" value="ECO:0007669"/>
    <property type="project" value="TreeGrafter"/>
</dbReference>
<feature type="compositionally biased region" description="Basic residues" evidence="2">
    <location>
        <begin position="541"/>
        <end position="553"/>
    </location>
</feature>
<dbReference type="PROSITE" id="PS51031">
    <property type="entry name" value="BESS"/>
    <property type="match status" value="1"/>
</dbReference>
<feature type="region of interest" description="Disordered" evidence="2">
    <location>
        <begin position="496"/>
        <end position="569"/>
    </location>
</feature>
<evidence type="ECO:0000313" key="4">
    <source>
        <dbReference type="EMBL" id="KAJ8706146.1"/>
    </source>
</evidence>
<dbReference type="Proteomes" id="UP001231518">
    <property type="component" value="Chromosome 26"/>
</dbReference>
<proteinExistence type="predicted"/>
<dbReference type="Pfam" id="PF02944">
    <property type="entry name" value="BESS"/>
    <property type="match status" value="1"/>
</dbReference>
<feature type="region of interest" description="Disordered" evidence="2">
    <location>
        <begin position="616"/>
        <end position="637"/>
    </location>
</feature>
<organism evidence="4 5">
    <name type="scientific">Mythimna separata</name>
    <name type="common">Oriental armyworm</name>
    <name type="synonym">Pseudaletia separata</name>
    <dbReference type="NCBI Taxonomy" id="271217"/>
    <lineage>
        <taxon>Eukaryota</taxon>
        <taxon>Metazoa</taxon>
        <taxon>Ecdysozoa</taxon>
        <taxon>Arthropoda</taxon>
        <taxon>Hexapoda</taxon>
        <taxon>Insecta</taxon>
        <taxon>Pterygota</taxon>
        <taxon>Neoptera</taxon>
        <taxon>Endopterygota</taxon>
        <taxon>Lepidoptera</taxon>
        <taxon>Glossata</taxon>
        <taxon>Ditrysia</taxon>
        <taxon>Noctuoidea</taxon>
        <taxon>Noctuidae</taxon>
        <taxon>Noctuinae</taxon>
        <taxon>Hadenini</taxon>
        <taxon>Mythimna</taxon>
    </lineage>
</organism>
<dbReference type="GO" id="GO:0003677">
    <property type="term" value="F:DNA binding"/>
    <property type="evidence" value="ECO:0007669"/>
    <property type="project" value="InterPro"/>
</dbReference>
<dbReference type="AlphaFoldDB" id="A0AAD7Y870"/>
<dbReference type="PANTHER" id="PTHR33395">
    <property type="entry name" value="TRANSCRIPTASE, PUTATIVE-RELATED-RELATED"/>
    <property type="match status" value="1"/>
</dbReference>
<dbReference type="GO" id="GO:0061343">
    <property type="term" value="P:cell adhesion involved in heart morphogenesis"/>
    <property type="evidence" value="ECO:0007669"/>
    <property type="project" value="TreeGrafter"/>
</dbReference>
<feature type="compositionally biased region" description="Polar residues" evidence="2">
    <location>
        <begin position="500"/>
        <end position="520"/>
    </location>
</feature>
<dbReference type="EMBL" id="JARGEI010000029">
    <property type="protein sequence ID" value="KAJ8706146.1"/>
    <property type="molecule type" value="Genomic_DNA"/>
</dbReference>
<reference evidence="4" key="1">
    <citation type="submission" date="2023-03" db="EMBL/GenBank/DDBJ databases">
        <title>Chromosome-level genomes of two armyworms, Mythimna separata and Mythimna loreyi, provide insights into the biosynthesis and reception of sex pheromones.</title>
        <authorList>
            <person name="Zhao H."/>
        </authorList>
    </citation>
    <scope>NUCLEOTIDE SEQUENCE</scope>
    <source>
        <strain evidence="4">BeijingLab</strain>
        <tissue evidence="4">Pupa</tissue>
    </source>
</reference>
<keyword evidence="1" id="KW-0539">Nucleus</keyword>
<name>A0AAD7Y870_MYTSE</name>
<feature type="domain" description="BESS" evidence="3">
    <location>
        <begin position="432"/>
        <end position="471"/>
    </location>
</feature>
<comment type="subcellular location">
    <subcellularLocation>
        <location evidence="1">Nucleus</location>
    </subcellularLocation>
</comment>
<dbReference type="InterPro" id="IPR004210">
    <property type="entry name" value="BESS_motif"/>
</dbReference>
<evidence type="ECO:0000313" key="5">
    <source>
        <dbReference type="Proteomes" id="UP001231518"/>
    </source>
</evidence>
<evidence type="ECO:0000259" key="3">
    <source>
        <dbReference type="PROSITE" id="PS51031"/>
    </source>
</evidence>
<dbReference type="GO" id="GO:0031012">
    <property type="term" value="C:extracellular matrix"/>
    <property type="evidence" value="ECO:0007669"/>
    <property type="project" value="TreeGrafter"/>
</dbReference>
<gene>
    <name evidence="4" type="ORF">PYW07_010923</name>
</gene>
<sequence>MGLSQLVKQATRVPDIAGHTANCLDLLLTTDPDRCIVTVSSPLGTSDHCLVKSVTSFSPPDCDSRGERRVWRYKSADWDEMRHFFASYPWQQVCFSSENPSSCAEAISDVVRQAMEYYIPHGDVPVGSSARPWFNAGCAEAEKRKHSAFLSWVDARDRKAPDLSSKKRAFNHAAKSYKKALRKARFDRISHIGQKLSAQPSGSRAFWSLAKSVEANFCRPTLPPLVRPDGTLAHTAREKAGLFASLFAHNSRLDTGSATPPTLPHCGTSMPEVRIRNKEVLRALCRLDVNKASGPDGKEVQKRWRSIRDSYTKTFRQGKCVLPEQCPPGSRRYQYHQQMSFLLKALQNKKPRYSQDKYESFSELSNSPQHPPPEDIIPKIKTEVMDKPLDLKTKHDDKPETQDKCNQATCIEKPNSLEIKIDANSILPEDHFDDDKLFMNSLIPLFKKMNDDTRLLCRIEVLKIIRYALQGHKCFEELKVTEDSFDKDRLNGSLAKEETNVSTGAQKSAESKLAMTTRSADGSRPVRKRRARSPSPLPVPTKKRGPGRPRKIRPPPSDSDEEQVSKKRLPKLKVCEAPCEESDTFGHATSVAQLSTPLFMKIYNLERSKIAPALPTTQTMQVSIKTEPIDSPEPQPS</sequence>
<evidence type="ECO:0000256" key="1">
    <source>
        <dbReference type="PROSITE-ProRule" id="PRU00371"/>
    </source>
</evidence>
<feature type="region of interest" description="Disordered" evidence="2">
    <location>
        <begin position="354"/>
        <end position="375"/>
    </location>
</feature>
<protein>
    <recommendedName>
        <fullName evidence="3">BESS domain-containing protein</fullName>
    </recommendedName>
</protein>
<dbReference type="GO" id="GO:0005634">
    <property type="term" value="C:nucleus"/>
    <property type="evidence" value="ECO:0007669"/>
    <property type="project" value="UniProtKB-SubCell"/>
</dbReference>